<feature type="transmembrane region" description="Helical" evidence="1">
    <location>
        <begin position="165"/>
        <end position="190"/>
    </location>
</feature>
<feature type="transmembrane region" description="Helical" evidence="1">
    <location>
        <begin position="103"/>
        <end position="127"/>
    </location>
</feature>
<feature type="transmembrane region" description="Helical" evidence="1">
    <location>
        <begin position="133"/>
        <end position="153"/>
    </location>
</feature>
<organism evidence="2">
    <name type="scientific">Helicotheca tamesis</name>
    <dbReference type="NCBI Taxonomy" id="374047"/>
    <lineage>
        <taxon>Eukaryota</taxon>
        <taxon>Sar</taxon>
        <taxon>Stramenopiles</taxon>
        <taxon>Ochrophyta</taxon>
        <taxon>Bacillariophyta</taxon>
        <taxon>Mediophyceae</taxon>
        <taxon>Lithodesmiophycidae</taxon>
        <taxon>Lithodesmiales</taxon>
        <taxon>Lithodesmiaceae</taxon>
        <taxon>Helicotheca</taxon>
    </lineage>
</organism>
<keyword evidence="1" id="KW-1133">Transmembrane helix</keyword>
<reference evidence="2" key="1">
    <citation type="submission" date="2021-01" db="EMBL/GenBank/DDBJ databases">
        <authorList>
            <person name="Corre E."/>
            <person name="Pelletier E."/>
            <person name="Niang G."/>
            <person name="Scheremetjew M."/>
            <person name="Finn R."/>
            <person name="Kale V."/>
            <person name="Holt S."/>
            <person name="Cochrane G."/>
            <person name="Meng A."/>
            <person name="Brown T."/>
            <person name="Cohen L."/>
        </authorList>
    </citation>
    <scope>NUCLEOTIDE SEQUENCE</scope>
    <source>
        <strain evidence="2">CCMP826</strain>
    </source>
</reference>
<dbReference type="EMBL" id="HBGV01008031">
    <property type="protein sequence ID" value="CAD9487590.1"/>
    <property type="molecule type" value="Transcribed_RNA"/>
</dbReference>
<feature type="transmembrane region" description="Helical" evidence="1">
    <location>
        <begin position="12"/>
        <end position="30"/>
    </location>
</feature>
<accession>A0A7S2MK23</accession>
<dbReference type="AlphaFoldDB" id="A0A7S2MK23"/>
<proteinExistence type="predicted"/>
<evidence type="ECO:0000256" key="1">
    <source>
        <dbReference type="SAM" id="Phobius"/>
    </source>
</evidence>
<keyword evidence="1" id="KW-0472">Membrane</keyword>
<sequence length="244" mass="26807">MGIDCRFLPHGGYALIPATLSTMAWICILAQDGCDYARLTGASVQSLTSSKTIPYAEVGRFAYRTPVYFPDENAWRVQYSETCLSYDDDVVERDGYWKVSQAFSFLALVFGGGGTLFLWCSTCLVFGRGTWRWAGFEILSAAIMQALGLLWFLTGLCKEGGNSRCGLFFGSKCDIGAVVLWWASAVTILVKFPKPYPKPVLVVKDEREMEGMIHTPGAAGERGVPMGDGYPAPAPQRMPRGTFM</sequence>
<keyword evidence="1" id="KW-0812">Transmembrane</keyword>
<name>A0A7S2MK23_9STRA</name>
<gene>
    <name evidence="2" type="ORF">HTAM1171_LOCUS4933</name>
</gene>
<protein>
    <submittedName>
        <fullName evidence="2">Uncharacterized protein</fullName>
    </submittedName>
</protein>
<evidence type="ECO:0000313" key="2">
    <source>
        <dbReference type="EMBL" id="CAD9487590.1"/>
    </source>
</evidence>